<dbReference type="Proteomes" id="UP000186817">
    <property type="component" value="Unassembled WGS sequence"/>
</dbReference>
<proteinExistence type="predicted"/>
<evidence type="ECO:0000313" key="2">
    <source>
        <dbReference type="Proteomes" id="UP000186817"/>
    </source>
</evidence>
<reference evidence="1 2" key="1">
    <citation type="submission" date="2016-02" db="EMBL/GenBank/DDBJ databases">
        <title>Genome analysis of coral dinoflagellate symbionts highlights evolutionary adaptations to a symbiotic lifestyle.</title>
        <authorList>
            <person name="Aranda M."/>
            <person name="Li Y."/>
            <person name="Liew Y.J."/>
            <person name="Baumgarten S."/>
            <person name="Simakov O."/>
            <person name="Wilson M."/>
            <person name="Piel J."/>
            <person name="Ashoor H."/>
            <person name="Bougouffa S."/>
            <person name="Bajic V.B."/>
            <person name="Ryu T."/>
            <person name="Ravasi T."/>
            <person name="Bayer T."/>
            <person name="Micklem G."/>
            <person name="Kim H."/>
            <person name="Bhak J."/>
            <person name="Lajeunesse T.C."/>
            <person name="Voolstra C.R."/>
        </authorList>
    </citation>
    <scope>NUCLEOTIDE SEQUENCE [LARGE SCALE GENOMIC DNA]</scope>
    <source>
        <strain evidence="1 2">CCMP2467</strain>
    </source>
</reference>
<keyword evidence="2" id="KW-1185">Reference proteome</keyword>
<dbReference type="EMBL" id="LSRX01000837">
    <property type="protein sequence ID" value="OLP87882.1"/>
    <property type="molecule type" value="Genomic_DNA"/>
</dbReference>
<comment type="caution">
    <text evidence="1">The sequence shown here is derived from an EMBL/GenBank/DDBJ whole genome shotgun (WGS) entry which is preliminary data.</text>
</comment>
<sequence length="382" mass="41465">MAGSMTSSLVWALWHVAAANVENCAKLADTPLNAGFWRPAVIMDSLDVHLGTLRAAPLNQPVHLTGLCGVGSGLQSSQFQWDHESHFGGDWIANTDRSEIAVYIGQAEPCTLTGVAIVTENTSPALRLQFEKCAGRAAIEVPLFSQKSGGMKLMPWICGVSAATKLCSQAEQMASNGTMPAPREEETLDLAPLAEAASKGVLHTNAKSTCFDALHWFVVHGGIGVDEKEWPFLQAMYKMLKLEERPTLQSDVDIEVQEVCFPSCTGTWDEAKCGPKPVTATKAPIAAAPELVTPHPDLPEVPYTPILSKTRLGKFRQELSNPETGPWLWISLAGACLLGIFFALLCFPLFRSREPAMKPAPRVKQVEVMYPDHTTASVKLMK</sequence>
<name>A0A1Q9CY74_SYMMI</name>
<dbReference type="OrthoDB" id="406640at2759"/>
<evidence type="ECO:0000313" key="1">
    <source>
        <dbReference type="EMBL" id="OLP87882.1"/>
    </source>
</evidence>
<gene>
    <name evidence="1" type="ORF">AK812_SmicGene30853</name>
</gene>
<organism evidence="1 2">
    <name type="scientific">Symbiodinium microadriaticum</name>
    <name type="common">Dinoflagellate</name>
    <name type="synonym">Zooxanthella microadriatica</name>
    <dbReference type="NCBI Taxonomy" id="2951"/>
    <lineage>
        <taxon>Eukaryota</taxon>
        <taxon>Sar</taxon>
        <taxon>Alveolata</taxon>
        <taxon>Dinophyceae</taxon>
        <taxon>Suessiales</taxon>
        <taxon>Symbiodiniaceae</taxon>
        <taxon>Symbiodinium</taxon>
    </lineage>
</organism>
<protein>
    <submittedName>
        <fullName evidence="1">Uncharacterized protein</fullName>
    </submittedName>
</protein>
<dbReference type="AlphaFoldDB" id="A0A1Q9CY74"/>
<accession>A0A1Q9CY74</accession>